<proteinExistence type="predicted"/>
<evidence type="ECO:0000313" key="1">
    <source>
        <dbReference type="EMBL" id="GIX81316.1"/>
    </source>
</evidence>
<dbReference type="AlphaFoldDB" id="A0AAV4N9V1"/>
<name>A0AAV4N9V1_CAEEX</name>
<keyword evidence="2" id="KW-1185">Reference proteome</keyword>
<protein>
    <submittedName>
        <fullName evidence="1">Uncharacterized protein</fullName>
    </submittedName>
</protein>
<organism evidence="1 2">
    <name type="scientific">Caerostris extrusa</name>
    <name type="common">Bark spider</name>
    <name type="synonym">Caerostris bankana</name>
    <dbReference type="NCBI Taxonomy" id="172846"/>
    <lineage>
        <taxon>Eukaryota</taxon>
        <taxon>Metazoa</taxon>
        <taxon>Ecdysozoa</taxon>
        <taxon>Arthropoda</taxon>
        <taxon>Chelicerata</taxon>
        <taxon>Arachnida</taxon>
        <taxon>Araneae</taxon>
        <taxon>Araneomorphae</taxon>
        <taxon>Entelegynae</taxon>
        <taxon>Araneoidea</taxon>
        <taxon>Araneidae</taxon>
        <taxon>Caerostris</taxon>
    </lineage>
</organism>
<reference evidence="1 2" key="1">
    <citation type="submission" date="2021-06" db="EMBL/GenBank/DDBJ databases">
        <title>Caerostris extrusa draft genome.</title>
        <authorList>
            <person name="Kono N."/>
            <person name="Arakawa K."/>
        </authorList>
    </citation>
    <scope>NUCLEOTIDE SEQUENCE [LARGE SCALE GENOMIC DNA]</scope>
</reference>
<evidence type="ECO:0000313" key="2">
    <source>
        <dbReference type="Proteomes" id="UP001054945"/>
    </source>
</evidence>
<accession>A0AAV4N9V1</accession>
<gene>
    <name evidence="1" type="ORF">CEXT_507451</name>
</gene>
<comment type="caution">
    <text evidence="1">The sequence shown here is derived from an EMBL/GenBank/DDBJ whole genome shotgun (WGS) entry which is preliminary data.</text>
</comment>
<dbReference type="EMBL" id="BPLR01003118">
    <property type="protein sequence ID" value="GIX81316.1"/>
    <property type="molecule type" value="Genomic_DNA"/>
</dbReference>
<dbReference type="Proteomes" id="UP001054945">
    <property type="component" value="Unassembled WGS sequence"/>
</dbReference>
<sequence>MNKLLENIIATMDIFAKLLKISRNIITLLAELMFLKKRSGVSVIQRALSRVIKDSKPILSGLTSDSFVYVERADINDEFVIYIFEVEIFMPAYLLVQFS</sequence>